<dbReference type="InterPro" id="IPR038766">
    <property type="entry name" value="Membrane_comp_ABC_pdt"/>
</dbReference>
<feature type="transmembrane region" description="Helical" evidence="7">
    <location>
        <begin position="329"/>
        <end position="347"/>
    </location>
</feature>
<feature type="region of interest" description="Disordered" evidence="6">
    <location>
        <begin position="52"/>
        <end position="71"/>
    </location>
</feature>
<keyword evidence="2" id="KW-1003">Cell membrane</keyword>
<accession>W7ICL9</accession>
<evidence type="ECO:0000256" key="3">
    <source>
        <dbReference type="ARBA" id="ARBA00022692"/>
    </source>
</evidence>
<name>W7ICL9_9PSEU</name>
<dbReference type="GO" id="GO:0005886">
    <property type="term" value="C:plasma membrane"/>
    <property type="evidence" value="ECO:0007669"/>
    <property type="project" value="UniProtKB-SubCell"/>
</dbReference>
<dbReference type="InterPro" id="IPR003838">
    <property type="entry name" value="ABC3_permease_C"/>
</dbReference>
<dbReference type="PANTHER" id="PTHR30287">
    <property type="entry name" value="MEMBRANE COMPONENT OF PREDICTED ABC SUPERFAMILY METABOLITE UPTAKE TRANSPORTER"/>
    <property type="match status" value="1"/>
</dbReference>
<comment type="caution">
    <text evidence="9">The sequence shown here is derived from an EMBL/GenBank/DDBJ whole genome shotgun (WGS) entry which is preliminary data.</text>
</comment>
<feature type="domain" description="ABC3 transporter permease C-terminal" evidence="8">
    <location>
        <begin position="650"/>
        <end position="758"/>
    </location>
</feature>
<feature type="transmembrane region" description="Helical" evidence="7">
    <location>
        <begin position="190"/>
        <end position="213"/>
    </location>
</feature>
<dbReference type="EMBL" id="AYXG01000240">
    <property type="protein sequence ID" value="EWC58515.1"/>
    <property type="molecule type" value="Genomic_DNA"/>
</dbReference>
<evidence type="ECO:0000259" key="8">
    <source>
        <dbReference type="Pfam" id="PF02687"/>
    </source>
</evidence>
<feature type="domain" description="ABC3 transporter permease C-terminal" evidence="8">
    <location>
        <begin position="198"/>
        <end position="310"/>
    </location>
</feature>
<keyword evidence="10" id="KW-1185">Reference proteome</keyword>
<gene>
    <name evidence="9" type="ORF">UO65_6195</name>
</gene>
<feature type="transmembrane region" description="Helical" evidence="7">
    <location>
        <begin position="648"/>
        <end position="668"/>
    </location>
</feature>
<evidence type="ECO:0000256" key="7">
    <source>
        <dbReference type="SAM" id="Phobius"/>
    </source>
</evidence>
<evidence type="ECO:0000256" key="4">
    <source>
        <dbReference type="ARBA" id="ARBA00022989"/>
    </source>
</evidence>
<dbReference type="PANTHER" id="PTHR30287:SF1">
    <property type="entry name" value="INNER MEMBRANE PROTEIN"/>
    <property type="match status" value="1"/>
</dbReference>
<evidence type="ECO:0000256" key="5">
    <source>
        <dbReference type="ARBA" id="ARBA00023136"/>
    </source>
</evidence>
<evidence type="ECO:0000313" key="9">
    <source>
        <dbReference type="EMBL" id="EWC58515.1"/>
    </source>
</evidence>
<dbReference type="PATRIC" id="fig|909613.9.peg.6192"/>
<keyword evidence="4 7" id="KW-1133">Transmembrane helix</keyword>
<dbReference type="Proteomes" id="UP000019277">
    <property type="component" value="Unassembled WGS sequence"/>
</dbReference>
<feature type="transmembrane region" description="Helical" evidence="7">
    <location>
        <begin position="409"/>
        <end position="431"/>
    </location>
</feature>
<feature type="transmembrane region" description="Helical" evidence="7">
    <location>
        <begin position="245"/>
        <end position="263"/>
    </location>
</feature>
<feature type="transmembrane region" description="Helical" evidence="7">
    <location>
        <begin position="736"/>
        <end position="758"/>
    </location>
</feature>
<organism evidence="9 10">
    <name type="scientific">Actinokineospora spheciospongiae</name>
    <dbReference type="NCBI Taxonomy" id="909613"/>
    <lineage>
        <taxon>Bacteria</taxon>
        <taxon>Bacillati</taxon>
        <taxon>Actinomycetota</taxon>
        <taxon>Actinomycetes</taxon>
        <taxon>Pseudonocardiales</taxon>
        <taxon>Pseudonocardiaceae</taxon>
        <taxon>Actinokineospora</taxon>
    </lineage>
</organism>
<evidence type="ECO:0000256" key="2">
    <source>
        <dbReference type="ARBA" id="ARBA00022475"/>
    </source>
</evidence>
<dbReference type="Pfam" id="PF02687">
    <property type="entry name" value="FtsX"/>
    <property type="match status" value="2"/>
</dbReference>
<evidence type="ECO:0000256" key="6">
    <source>
        <dbReference type="SAM" id="MobiDB-lite"/>
    </source>
</evidence>
<feature type="transmembrane region" description="Helical" evidence="7">
    <location>
        <begin position="359"/>
        <end position="380"/>
    </location>
</feature>
<evidence type="ECO:0000313" key="10">
    <source>
        <dbReference type="Proteomes" id="UP000019277"/>
    </source>
</evidence>
<dbReference type="STRING" id="909613.UO65_6195"/>
<feature type="transmembrane region" description="Helical" evidence="7">
    <location>
        <begin position="283"/>
        <end position="308"/>
    </location>
</feature>
<dbReference type="eggNOG" id="COG4591">
    <property type="taxonomic scope" value="Bacteria"/>
</dbReference>
<comment type="subcellular location">
    <subcellularLocation>
        <location evidence="1">Cell membrane</location>
        <topology evidence="1">Multi-pass membrane protein</topology>
    </subcellularLocation>
</comment>
<proteinExistence type="predicted"/>
<feature type="transmembrane region" description="Helical" evidence="7">
    <location>
        <begin position="699"/>
        <end position="724"/>
    </location>
</feature>
<protein>
    <submittedName>
        <fullName evidence="9">Integral membrane protein</fullName>
    </submittedName>
</protein>
<sequence length="770" mass="80885">MRAWCNDLAIGVRLAVGGGRTSLARFLLSTFGVATAVAVLLLAASVQPTLQARDDRSTAASPDSNPADGITPLAYRSTSTNFHGRNIAVRYVYAPDATSPVPPGMDAVPAEGSMWVSGDLATLLAEPGSGLLRDRFPARVAGVLGQEGVPDPHDLVAYVGAGPDLVGGSLTTPVYAFGTFEQVRYLDPTLLLLILLGIVALLVPVFIFLAASTRIAGAERDRRLSALRLVGAGDRQVRRIAAAESLVSAVAGLVVGVGLYQVGRSVAPGVVLAGISVYPSDIVPVWWLAALVVLAVPVLAVLTAQFALRRTIIEPLGVVRFSKPVNRKPAWRFAVIGFGVVLLLWHGGGARAGSEVWSYSVAAGATLLLAGVPILLPLVIERAVARLRGGPTSWQLAIRRLQLDSGTSARVVGGVAIVLAGAIAVQSVLVAQADRFADSPSEVSTTAGQSPHMQVYPEADAIQRSIDLLDGVPGVRGAFPSESVTFELEETGMTYGLNVLDCAVVTEVYRVPDCGGGQVYAVGGADFPELFTSGRTLRLMDVAPGGEYRPRAAWTIPEIRRVARPAESGTSLYGLFLTAGGTLPDPLPTTSRTTVDVVLDPTDPDALDRAYAALAPLGWKVHSNEFDPYYYGSRLVEEQSFLTIRRGLLIGAVFILLLAGISLLVLALEHIRERRRPLAVLAASGVPTGALARSLLWQIAVPIALGVLIAIGTGIALAALVLRLGNDPLYVDWPSVGLMTLAAAVLGLLVSVVTLPFLRGATRLTSLRTE</sequence>
<evidence type="ECO:0000256" key="1">
    <source>
        <dbReference type="ARBA" id="ARBA00004651"/>
    </source>
</evidence>
<keyword evidence="5 7" id="KW-0472">Membrane</keyword>
<dbReference type="AlphaFoldDB" id="W7ICL9"/>
<keyword evidence="3 7" id="KW-0812">Transmembrane</keyword>
<reference evidence="9 10" key="1">
    <citation type="journal article" date="2014" name="Genome Announc.">
        <title>Draft Genome Sequence of the Antitrypanosomally Active Sponge-Associated Bacterium Actinokineospora sp. Strain EG49.</title>
        <authorList>
            <person name="Harjes J."/>
            <person name="Ryu T."/>
            <person name="Abdelmohsen U.R."/>
            <person name="Moitinho-Silva L."/>
            <person name="Horn H."/>
            <person name="Ravasi T."/>
            <person name="Hentschel U."/>
        </authorList>
    </citation>
    <scope>NUCLEOTIDE SEQUENCE [LARGE SCALE GENOMIC DNA]</scope>
    <source>
        <strain evidence="9 10">EG49</strain>
    </source>
</reference>
<feature type="transmembrane region" description="Helical" evidence="7">
    <location>
        <begin position="23"/>
        <end position="46"/>
    </location>
</feature>